<feature type="transmembrane region" description="Helical" evidence="1">
    <location>
        <begin position="227"/>
        <end position="252"/>
    </location>
</feature>
<feature type="transmembrane region" description="Helical" evidence="1">
    <location>
        <begin position="103"/>
        <end position="130"/>
    </location>
</feature>
<evidence type="ECO:0000256" key="1">
    <source>
        <dbReference type="SAM" id="Phobius"/>
    </source>
</evidence>
<dbReference type="AlphaFoldDB" id="A0A544YUK3"/>
<proteinExistence type="predicted"/>
<feature type="transmembrane region" description="Helical" evidence="1">
    <location>
        <begin position="150"/>
        <end position="175"/>
    </location>
</feature>
<keyword evidence="1" id="KW-0472">Membrane</keyword>
<feature type="transmembrane region" description="Helical" evidence="1">
    <location>
        <begin position="21"/>
        <end position="43"/>
    </location>
</feature>
<keyword evidence="1" id="KW-1133">Transmembrane helix</keyword>
<protein>
    <recommendedName>
        <fullName evidence="4">ABC transporter permease</fullName>
    </recommendedName>
</protein>
<evidence type="ECO:0000313" key="3">
    <source>
        <dbReference type="Proteomes" id="UP000316541"/>
    </source>
</evidence>
<reference evidence="2 3" key="1">
    <citation type="submission" date="2019-07" db="EMBL/GenBank/DDBJ databases">
        <title>Microbispora hainanensis DSM 45428.</title>
        <authorList>
            <person name="Thawai C."/>
        </authorList>
    </citation>
    <scope>NUCLEOTIDE SEQUENCE [LARGE SCALE GENOMIC DNA]</scope>
    <source>
        <strain evidence="2 3">DSM 45428</strain>
    </source>
</reference>
<name>A0A544YUK3_9ACTN</name>
<evidence type="ECO:0008006" key="4">
    <source>
        <dbReference type="Google" id="ProtNLM"/>
    </source>
</evidence>
<organism evidence="2 3">
    <name type="scientific">Microbispora hainanensis</name>
    <dbReference type="NCBI Taxonomy" id="568844"/>
    <lineage>
        <taxon>Bacteria</taxon>
        <taxon>Bacillati</taxon>
        <taxon>Actinomycetota</taxon>
        <taxon>Actinomycetes</taxon>
        <taxon>Streptosporangiales</taxon>
        <taxon>Streptosporangiaceae</taxon>
        <taxon>Microbispora</taxon>
    </lineage>
</organism>
<feature type="transmembrane region" description="Helical" evidence="1">
    <location>
        <begin position="63"/>
        <end position="82"/>
    </location>
</feature>
<dbReference type="RefSeq" id="WP_142619708.1">
    <property type="nucleotide sequence ID" value="NZ_VIRM01000017.1"/>
</dbReference>
<sequence length="257" mass="25899">MTAYGVLRSEWVKFRSIRAMLGCLAGAVVAAGSYGYLFGTAAAREYLNASAADRAAFDPTETAFRALVLVGVLVSAVGVLAVTSEYAAGTMPVSVTAVPRRGLLLLGKGAVVALITLLAGPPLALLSFTLSQAALAAHGVPSAGPGDPGVPGALLGAGLFTGLIGLYGMALGFLLRRSAGAVSLGTFLLILPGMASLFPKPVAAWIVTWWPSTAGARIFAVHPGTELLTPLAGAGVLAAAVLALLCAAVAVFRRRDA</sequence>
<dbReference type="EMBL" id="VIRM01000017">
    <property type="protein sequence ID" value="TQS20440.1"/>
    <property type="molecule type" value="Genomic_DNA"/>
</dbReference>
<comment type="caution">
    <text evidence="2">The sequence shown here is derived from an EMBL/GenBank/DDBJ whole genome shotgun (WGS) entry which is preliminary data.</text>
</comment>
<accession>A0A544YUK3</accession>
<keyword evidence="1" id="KW-0812">Transmembrane</keyword>
<feature type="transmembrane region" description="Helical" evidence="1">
    <location>
        <begin position="187"/>
        <end position="207"/>
    </location>
</feature>
<evidence type="ECO:0000313" key="2">
    <source>
        <dbReference type="EMBL" id="TQS20440.1"/>
    </source>
</evidence>
<gene>
    <name evidence="2" type="ORF">FLX08_16395</name>
</gene>
<dbReference type="Proteomes" id="UP000316541">
    <property type="component" value="Unassembled WGS sequence"/>
</dbReference>